<proteinExistence type="predicted"/>
<feature type="non-terminal residue" evidence="2">
    <location>
        <position position="305"/>
    </location>
</feature>
<dbReference type="PANTHER" id="PTHR43179:SF7">
    <property type="entry name" value="RHAMNOSYLTRANSFERASE WBBL"/>
    <property type="match status" value="1"/>
</dbReference>
<organism evidence="2 3">
    <name type="scientific">Aerococcus urinae</name>
    <dbReference type="NCBI Taxonomy" id="1376"/>
    <lineage>
        <taxon>Bacteria</taxon>
        <taxon>Bacillati</taxon>
        <taxon>Bacillota</taxon>
        <taxon>Bacilli</taxon>
        <taxon>Lactobacillales</taxon>
        <taxon>Aerococcaceae</taxon>
        <taxon>Aerococcus</taxon>
    </lineage>
</organism>
<dbReference type="InterPro" id="IPR001173">
    <property type="entry name" value="Glyco_trans_2-like"/>
</dbReference>
<feature type="domain" description="Glycosyltransferase 2-like" evidence="1">
    <location>
        <begin position="55"/>
        <end position="198"/>
    </location>
</feature>
<comment type="caution">
    <text evidence="2">The sequence shown here is derived from an EMBL/GenBank/DDBJ whole genome shotgun (WGS) entry which is preliminary data.</text>
</comment>
<dbReference type="SUPFAM" id="SSF53448">
    <property type="entry name" value="Nucleotide-diphospho-sugar transferases"/>
    <property type="match status" value="1"/>
</dbReference>
<dbReference type="EMBL" id="QMHM01000114">
    <property type="protein sequence ID" value="RAV74669.1"/>
    <property type="molecule type" value="Genomic_DNA"/>
</dbReference>
<evidence type="ECO:0000259" key="1">
    <source>
        <dbReference type="Pfam" id="PF00535"/>
    </source>
</evidence>
<accession>A0A329P177</accession>
<dbReference type="Gene3D" id="3.90.550.10">
    <property type="entry name" value="Spore Coat Polysaccharide Biosynthesis Protein SpsA, Chain A"/>
    <property type="match status" value="1"/>
</dbReference>
<evidence type="ECO:0000313" key="2">
    <source>
        <dbReference type="EMBL" id="RAV74669.1"/>
    </source>
</evidence>
<dbReference type="AlphaFoldDB" id="A0A329P177"/>
<gene>
    <name evidence="2" type="ORF">DBT54_10280</name>
</gene>
<sequence length="305" mass="34417">MARDPNDKSYARAAALRALQDHLVRSGIEGQVEEVAGLPYFRVRRQVPRPAPLVSIIVPTRDMVSVLRTCIGSVLEQTTYRHYEILIVDNDSCEKETFAYLDEISADPRIRIVKYPGPFNYSAMNNFAMREVRGSLVCLLNNDTEVIEPGWLDEMVSQAVRPEIGCVGAKLIYADETIQHAGVVIHPSGTAVHAHSRSPREAHGYFGRLYVCQNYSAVTAACLVMRTDLFHEVGGFDEEHLAVAFNDVDLCLKVREAGYLNLYTPFAVLYHHESLSRGYDVTPEKRERALKEVSALHRRWRGKLQ</sequence>
<dbReference type="Pfam" id="PF00535">
    <property type="entry name" value="Glycos_transf_2"/>
    <property type="match status" value="1"/>
</dbReference>
<dbReference type="CDD" id="cd04186">
    <property type="entry name" value="GT_2_like_c"/>
    <property type="match status" value="1"/>
</dbReference>
<name>A0A329P177_9LACT</name>
<evidence type="ECO:0000313" key="3">
    <source>
        <dbReference type="Proteomes" id="UP000251923"/>
    </source>
</evidence>
<reference evidence="2 3" key="1">
    <citation type="submission" date="2018-04" db="EMBL/GenBank/DDBJ databases">
        <title>Aerococcus urinae genomes.</title>
        <authorList>
            <person name="Hilt E."/>
            <person name="Gilbert N.M."/>
            <person name="Thomas-White K."/>
            <person name="Putonti C."/>
            <person name="Lewis A.L."/>
            <person name="Visck K.L."/>
            <person name="Wolfe A.J."/>
        </authorList>
    </citation>
    <scope>NUCLEOTIDE SEQUENCE [LARGE SCALE GENOMIC DNA]</scope>
    <source>
        <strain evidence="2 3">UMB7480</strain>
    </source>
</reference>
<dbReference type="PANTHER" id="PTHR43179">
    <property type="entry name" value="RHAMNOSYLTRANSFERASE WBBL"/>
    <property type="match status" value="1"/>
</dbReference>
<protein>
    <submittedName>
        <fullName evidence="2">Glycosyltransferase family 2 protein</fullName>
    </submittedName>
</protein>
<dbReference type="InterPro" id="IPR029044">
    <property type="entry name" value="Nucleotide-diphossugar_trans"/>
</dbReference>
<dbReference type="Proteomes" id="UP000251923">
    <property type="component" value="Unassembled WGS sequence"/>
</dbReference>